<accession>A0A7V8ZUD7</accession>
<proteinExistence type="predicted"/>
<name>A0A7V8ZUD7_9PSED</name>
<organism evidence="1 2">
    <name type="scientific">Pseudomonas brassicacearum subsp. neoaurantiaca</name>
    <dbReference type="NCBI Taxonomy" id="494916"/>
    <lineage>
        <taxon>Bacteria</taxon>
        <taxon>Pseudomonadati</taxon>
        <taxon>Pseudomonadota</taxon>
        <taxon>Gammaproteobacteria</taxon>
        <taxon>Pseudomonadales</taxon>
        <taxon>Pseudomonadaceae</taxon>
        <taxon>Pseudomonas</taxon>
    </lineage>
</organism>
<gene>
    <name evidence="1" type="ORF">FHK92_19695</name>
</gene>
<evidence type="ECO:0000313" key="1">
    <source>
        <dbReference type="EMBL" id="MBA1379999.1"/>
    </source>
</evidence>
<reference evidence="1 2" key="1">
    <citation type="submission" date="2019-06" db="EMBL/GenBank/DDBJ databases">
        <title>Analysis of the biodiversity of Brassica napus bacterial endophytes for the selection of potential efficient biofertilizers for rapeseed crops.</title>
        <authorList>
            <person name="Jimenez-Gomez A."/>
            <person name="Saati-Santamaria Z."/>
            <person name="Menendez E."/>
            <person name="Rivas R."/>
            <person name="Mateos P.F."/>
            <person name="Velazquez E."/>
            <person name="Garcia-Fraile P."/>
        </authorList>
    </citation>
    <scope>NUCLEOTIDE SEQUENCE [LARGE SCALE GENOMIC DNA]</scope>
    <source>
        <strain evidence="1 2">CDVBN10</strain>
    </source>
</reference>
<dbReference type="EMBL" id="VDLV01000036">
    <property type="protein sequence ID" value="MBA1379999.1"/>
    <property type="molecule type" value="Genomic_DNA"/>
</dbReference>
<evidence type="ECO:0000313" key="2">
    <source>
        <dbReference type="Proteomes" id="UP000572407"/>
    </source>
</evidence>
<protein>
    <submittedName>
        <fullName evidence="1">Uncharacterized protein</fullName>
    </submittedName>
</protein>
<sequence>MCLDFALPEHRKSPVGASLLAKAVGQLASKLDVPTSSRASSLPQLIAQPRLATGCFCGEGACSRSTAQQSPSVSGWKENVGLLRSPAGASSLATTAVSSQQSAVSSQQSAD</sequence>
<comment type="caution">
    <text evidence="1">The sequence shown here is derived from an EMBL/GenBank/DDBJ whole genome shotgun (WGS) entry which is preliminary data.</text>
</comment>
<dbReference type="Proteomes" id="UP000572407">
    <property type="component" value="Unassembled WGS sequence"/>
</dbReference>
<dbReference type="AlphaFoldDB" id="A0A7V8ZUD7"/>